<evidence type="ECO:0000256" key="1">
    <source>
        <dbReference type="SAM" id="MobiDB-lite"/>
    </source>
</evidence>
<feature type="compositionally biased region" description="Gly residues" evidence="1">
    <location>
        <begin position="1"/>
        <end position="10"/>
    </location>
</feature>
<name>A0A3P6T9S4_CYLGO</name>
<dbReference type="Proteomes" id="UP000271889">
    <property type="component" value="Unassembled WGS sequence"/>
</dbReference>
<keyword evidence="3" id="KW-1185">Reference proteome</keyword>
<reference evidence="2 3" key="1">
    <citation type="submission" date="2018-11" db="EMBL/GenBank/DDBJ databases">
        <authorList>
            <consortium name="Pathogen Informatics"/>
        </authorList>
    </citation>
    <scope>NUCLEOTIDE SEQUENCE [LARGE SCALE GENOMIC DNA]</scope>
</reference>
<gene>
    <name evidence="2" type="ORF">CGOC_LOCUS5709</name>
</gene>
<sequence length="69" mass="7376">MDSGAPGGSGKSIDGSASPVSARSAAEDEEVLHSDILNTVMMSWEADERESLAKDLLRSRQERDVLKVS</sequence>
<dbReference type="AlphaFoldDB" id="A0A3P6T9S4"/>
<accession>A0A3P6T9S4</accession>
<feature type="region of interest" description="Disordered" evidence="1">
    <location>
        <begin position="1"/>
        <end position="29"/>
    </location>
</feature>
<organism evidence="2 3">
    <name type="scientific">Cylicostephanus goldi</name>
    <name type="common">Nematode worm</name>
    <dbReference type="NCBI Taxonomy" id="71465"/>
    <lineage>
        <taxon>Eukaryota</taxon>
        <taxon>Metazoa</taxon>
        <taxon>Ecdysozoa</taxon>
        <taxon>Nematoda</taxon>
        <taxon>Chromadorea</taxon>
        <taxon>Rhabditida</taxon>
        <taxon>Rhabditina</taxon>
        <taxon>Rhabditomorpha</taxon>
        <taxon>Strongyloidea</taxon>
        <taxon>Strongylidae</taxon>
        <taxon>Cylicostephanus</taxon>
    </lineage>
</organism>
<protein>
    <submittedName>
        <fullName evidence="2">Uncharacterized protein</fullName>
    </submittedName>
</protein>
<dbReference type="EMBL" id="UYRV01017665">
    <property type="protein sequence ID" value="VDK63504.1"/>
    <property type="molecule type" value="Genomic_DNA"/>
</dbReference>
<evidence type="ECO:0000313" key="3">
    <source>
        <dbReference type="Proteomes" id="UP000271889"/>
    </source>
</evidence>
<evidence type="ECO:0000313" key="2">
    <source>
        <dbReference type="EMBL" id="VDK63504.1"/>
    </source>
</evidence>
<proteinExistence type="predicted"/>